<dbReference type="EMBL" id="CP013065">
    <property type="protein sequence ID" value="ALM13752.1"/>
    <property type="molecule type" value="Genomic_DNA"/>
</dbReference>
<evidence type="ECO:0000313" key="4">
    <source>
        <dbReference type="EMBL" id="ALM13752.1"/>
    </source>
</evidence>
<accession>A0A0S1SWZ5</accession>
<protein>
    <recommendedName>
        <fullName evidence="3">SLH domain-containing protein</fullName>
    </recommendedName>
</protein>
<feature type="chain" id="PRO_5009797906" description="SLH domain-containing protein" evidence="2">
    <location>
        <begin position="24"/>
        <end position="372"/>
    </location>
</feature>
<proteinExistence type="predicted"/>
<organism evidence="4 5">
    <name type="scientific">Candidatus Peribacter riflensis</name>
    <dbReference type="NCBI Taxonomy" id="1735162"/>
    <lineage>
        <taxon>Bacteria</taxon>
        <taxon>Candidatus Peregrinibacteriota</taxon>
        <taxon>Candidatus Peribacteria</taxon>
        <taxon>Candidatus Peribacterales</taxon>
        <taxon>Candidatus Peribacteraceae</taxon>
        <taxon>Candidatus Peribacter</taxon>
    </lineage>
</organism>
<evidence type="ECO:0000256" key="2">
    <source>
        <dbReference type="SAM" id="SignalP"/>
    </source>
</evidence>
<accession>A0A0S1SQA1</accession>
<accession>A0A0S1STH6</accession>
<dbReference type="Proteomes" id="UP000069135">
    <property type="component" value="Chromosome"/>
</dbReference>
<evidence type="ECO:0000313" key="5">
    <source>
        <dbReference type="Proteomes" id="UP000069135"/>
    </source>
</evidence>
<dbReference type="PATRIC" id="fig|1735161.3.peg.1068"/>
<name>A0A0S1SWZ5_9BACT</name>
<feature type="signal peptide" evidence="2">
    <location>
        <begin position="1"/>
        <end position="23"/>
    </location>
</feature>
<gene>
    <name evidence="4" type="ORF">PeribacterD1_1091</name>
</gene>
<evidence type="ECO:0000256" key="1">
    <source>
        <dbReference type="SAM" id="MobiDB-lite"/>
    </source>
</evidence>
<dbReference type="AlphaFoldDB" id="A0A0S1SWZ5"/>
<dbReference type="KEGG" id="prf:PeribacterA2_1091"/>
<dbReference type="PROSITE" id="PS51272">
    <property type="entry name" value="SLH"/>
    <property type="match status" value="1"/>
</dbReference>
<feature type="region of interest" description="Disordered" evidence="1">
    <location>
        <begin position="241"/>
        <end position="272"/>
    </location>
</feature>
<accession>A0A0S1SJD0</accession>
<dbReference type="InterPro" id="IPR001119">
    <property type="entry name" value="SLH_dom"/>
</dbReference>
<evidence type="ECO:0000259" key="3">
    <source>
        <dbReference type="PROSITE" id="PS51272"/>
    </source>
</evidence>
<reference evidence="4 5" key="2">
    <citation type="journal article" date="2016" name="PeerJ">
        <title>Analysis of five complete genome sequences for members of the class Peribacteria in the recently recognized Peregrinibacteria bacterial phylum.</title>
        <authorList>
            <person name="Anantharaman K."/>
            <person name="Brown C.T."/>
            <person name="Burstein D."/>
            <person name="Castelle C.J."/>
            <person name="Probst A.J."/>
            <person name="Thomas B.C."/>
            <person name="Williams K.H."/>
            <person name="Banfield J.F."/>
        </authorList>
    </citation>
    <scope>NUCLEOTIDE SEQUENCE [LARGE SCALE GENOMIC DNA]</scope>
    <source>
        <strain evidence="4">RIFOXYD1_FULL_PER-ii_59_16</strain>
    </source>
</reference>
<feature type="domain" description="SLH" evidence="3">
    <location>
        <begin position="74"/>
        <end position="143"/>
    </location>
</feature>
<dbReference type="STRING" id="1735162.PeribacterB2_1093"/>
<reference evidence="5" key="1">
    <citation type="submission" date="2015-10" db="EMBL/GenBank/DDBJ databases">
        <title>Analysis of five complete genome sequences for members of the class Peribacteria in the recently recognized Peregrinibacteria bacterial phylum.</title>
        <authorList>
            <person name="Anantharaman K."/>
            <person name="Brown C.T."/>
            <person name="Burstein D."/>
            <person name="Castelle C.J."/>
            <person name="Probst A.J."/>
            <person name="Thomas B.C."/>
            <person name="Williams K.H."/>
            <person name="Banfield J.F."/>
        </authorList>
    </citation>
    <scope>NUCLEOTIDE SEQUENCE [LARGE SCALE GENOMIC DNA]</scope>
</reference>
<keyword evidence="2" id="KW-0732">Signal</keyword>
<sequence length="372" mass="39358">MSRRLFVLHCLAAFLCVIPSAVAEGAWYAPVLSAFEEAGYIAAGAMVPQAPATRWKFLDLLLRLKGGVVHGPFASVTFDDVSAEDPQYFLFEEGAAQGWVRGVENCIGKHPCFAFPRRAINRAEAAALIVRAFGLQAGGDAPIFSDSRSGAWYEEALRSAASHCVFRGDDAQKTVRPDAILNQAEMLAALARAVQGLSYPNCDVAVATLPPAPAALQIQLPLPPVISAVSSASSSSSVIQTTSSASSPASSSSQSAQQTPQVASPVSSSSASTSSVSSVIATSDPEYTQFLARYNEYVAAFGTSLSATKFSADDTTLRVLNLLKAQMDMIAGYYQYVSIARQRALSAGEKQVAESLRLAIEAAFENIRGIQQ</sequence>
<accession>A0A0S1SRU7</accession>